<dbReference type="EMBL" id="JBITGY010000015">
    <property type="protein sequence ID" value="MFI6504478.1"/>
    <property type="molecule type" value="Genomic_DNA"/>
</dbReference>
<sequence length="166" mass="17247">MMSNRLAGHLVTGTLTVLMLLWLWQASRLPYTVDGRPGPGFYPVWLSAIGLLLGVAVLIAEIRAPHTIRPDGEATDPEQNDGGPEPRWAGAARLGGALLGAVALLALMPVLGFFVGLALYLAYLCAVIVGMRAAGALAISVGTATTIYLVFGVLLGVPFPTGLLGI</sequence>
<dbReference type="Proteomes" id="UP001612741">
    <property type="component" value="Unassembled WGS sequence"/>
</dbReference>
<feature type="transmembrane region" description="Helical" evidence="1">
    <location>
        <begin position="44"/>
        <end position="62"/>
    </location>
</feature>
<feature type="domain" description="DUF1468" evidence="2">
    <location>
        <begin position="17"/>
        <end position="160"/>
    </location>
</feature>
<protein>
    <submittedName>
        <fullName evidence="3">Tripartite tricarboxylate transporter TctB family protein</fullName>
    </submittedName>
</protein>
<keyword evidence="1" id="KW-1133">Transmembrane helix</keyword>
<reference evidence="3 4" key="1">
    <citation type="submission" date="2024-10" db="EMBL/GenBank/DDBJ databases">
        <title>The Natural Products Discovery Center: Release of the First 8490 Sequenced Strains for Exploring Actinobacteria Biosynthetic Diversity.</title>
        <authorList>
            <person name="Kalkreuter E."/>
            <person name="Kautsar S.A."/>
            <person name="Yang D."/>
            <person name="Bader C.D."/>
            <person name="Teijaro C.N."/>
            <person name="Fluegel L."/>
            <person name="Davis C.M."/>
            <person name="Simpson J.R."/>
            <person name="Lauterbach L."/>
            <person name="Steele A.D."/>
            <person name="Gui C."/>
            <person name="Meng S."/>
            <person name="Li G."/>
            <person name="Viehrig K."/>
            <person name="Ye F."/>
            <person name="Su P."/>
            <person name="Kiefer A.F."/>
            <person name="Nichols A."/>
            <person name="Cepeda A.J."/>
            <person name="Yan W."/>
            <person name="Fan B."/>
            <person name="Jiang Y."/>
            <person name="Adhikari A."/>
            <person name="Zheng C.-J."/>
            <person name="Schuster L."/>
            <person name="Cowan T.M."/>
            <person name="Smanski M.J."/>
            <person name="Chevrette M.G."/>
            <person name="De Carvalho L.P.S."/>
            <person name="Shen B."/>
        </authorList>
    </citation>
    <scope>NUCLEOTIDE SEQUENCE [LARGE SCALE GENOMIC DNA]</scope>
    <source>
        <strain evidence="3 4">NPDC050545</strain>
    </source>
</reference>
<evidence type="ECO:0000313" key="3">
    <source>
        <dbReference type="EMBL" id="MFI6504478.1"/>
    </source>
</evidence>
<dbReference type="Pfam" id="PF07331">
    <property type="entry name" value="TctB"/>
    <property type="match status" value="1"/>
</dbReference>
<keyword evidence="1" id="KW-0812">Transmembrane</keyword>
<evidence type="ECO:0000259" key="2">
    <source>
        <dbReference type="Pfam" id="PF07331"/>
    </source>
</evidence>
<proteinExistence type="predicted"/>
<name>A0ABW7Z8P7_9ACTN</name>
<evidence type="ECO:0000256" key="1">
    <source>
        <dbReference type="SAM" id="Phobius"/>
    </source>
</evidence>
<dbReference type="RefSeq" id="WP_397090222.1">
    <property type="nucleotide sequence ID" value="NZ_JBITGY010000015.1"/>
</dbReference>
<evidence type="ECO:0000313" key="4">
    <source>
        <dbReference type="Proteomes" id="UP001612741"/>
    </source>
</evidence>
<organism evidence="3 4">
    <name type="scientific">Nonomuraea typhae</name>
    <dbReference type="NCBI Taxonomy" id="2603600"/>
    <lineage>
        <taxon>Bacteria</taxon>
        <taxon>Bacillati</taxon>
        <taxon>Actinomycetota</taxon>
        <taxon>Actinomycetes</taxon>
        <taxon>Streptosporangiales</taxon>
        <taxon>Streptosporangiaceae</taxon>
        <taxon>Nonomuraea</taxon>
    </lineage>
</organism>
<gene>
    <name evidence="3" type="ORF">ACIBG2_44335</name>
</gene>
<accession>A0ABW7Z8P7</accession>
<dbReference type="InterPro" id="IPR009936">
    <property type="entry name" value="DUF1468"/>
</dbReference>
<feature type="transmembrane region" description="Helical" evidence="1">
    <location>
        <begin position="135"/>
        <end position="157"/>
    </location>
</feature>
<feature type="transmembrane region" description="Helical" evidence="1">
    <location>
        <begin position="97"/>
        <end position="123"/>
    </location>
</feature>
<comment type="caution">
    <text evidence="3">The sequence shown here is derived from an EMBL/GenBank/DDBJ whole genome shotgun (WGS) entry which is preliminary data.</text>
</comment>
<keyword evidence="4" id="KW-1185">Reference proteome</keyword>
<keyword evidence="1" id="KW-0472">Membrane</keyword>